<protein>
    <submittedName>
        <fullName evidence="1">4-amino-4-deoxy-L-arabinose transferase</fullName>
    </submittedName>
</protein>
<gene>
    <name evidence="1" type="ORF">DDE18_11740</name>
</gene>
<proteinExistence type="predicted"/>
<dbReference type="GO" id="GO:0016740">
    <property type="term" value="F:transferase activity"/>
    <property type="evidence" value="ECO:0007669"/>
    <property type="project" value="UniProtKB-KW"/>
</dbReference>
<keyword evidence="2" id="KW-1185">Reference proteome</keyword>
<reference evidence="1 2" key="1">
    <citation type="submission" date="2018-04" db="EMBL/GenBank/DDBJ databases">
        <title>Genome of Nocardioides gansuensis WSJ-1.</title>
        <authorList>
            <person name="Wu S."/>
            <person name="Wang G."/>
        </authorList>
    </citation>
    <scope>NUCLEOTIDE SEQUENCE [LARGE SCALE GENOMIC DNA]</scope>
    <source>
        <strain evidence="1 2">WSJ-1</strain>
    </source>
</reference>
<keyword evidence="1" id="KW-0808">Transferase</keyword>
<dbReference type="AlphaFoldDB" id="A0A2T8FBA3"/>
<organism evidence="1 2">
    <name type="scientific">Nocardioides gansuensis</name>
    <dbReference type="NCBI Taxonomy" id="2138300"/>
    <lineage>
        <taxon>Bacteria</taxon>
        <taxon>Bacillati</taxon>
        <taxon>Actinomycetota</taxon>
        <taxon>Actinomycetes</taxon>
        <taxon>Propionibacteriales</taxon>
        <taxon>Nocardioidaceae</taxon>
        <taxon>Nocardioides</taxon>
    </lineage>
</organism>
<evidence type="ECO:0000313" key="2">
    <source>
        <dbReference type="Proteomes" id="UP000246018"/>
    </source>
</evidence>
<comment type="caution">
    <text evidence="1">The sequence shown here is derived from an EMBL/GenBank/DDBJ whole genome shotgun (WGS) entry which is preliminary data.</text>
</comment>
<dbReference type="InterPro" id="IPR027417">
    <property type="entry name" value="P-loop_NTPase"/>
</dbReference>
<evidence type="ECO:0000313" key="1">
    <source>
        <dbReference type="EMBL" id="PVG82999.1"/>
    </source>
</evidence>
<dbReference type="Gene3D" id="3.40.50.300">
    <property type="entry name" value="P-loop containing nucleotide triphosphate hydrolases"/>
    <property type="match status" value="1"/>
</dbReference>
<accession>A0A2T8FBA3</accession>
<dbReference type="OrthoDB" id="3237545at2"/>
<name>A0A2T8FBA3_9ACTN</name>
<dbReference type="EMBL" id="QDGZ01000004">
    <property type="protein sequence ID" value="PVG82999.1"/>
    <property type="molecule type" value="Genomic_DNA"/>
</dbReference>
<sequence length="188" mass="20302">MSSAAQHDRATEAAREVVAFVRSRPPTLGTGRLVCVDGPAGSGKTTLAAAVAALAPDAVVVHTDELLEGWPGLPGLAATIEALLVPLAEGRTGRWRRWDWHASAWAETHEVAPGGLLVVEGVGSWAPAYSALVGCLAWVEADPDVRLDRGLERDGEQMRGHWLQWRQDEDELHARLRTREHADVVLTT</sequence>
<dbReference type="Proteomes" id="UP000246018">
    <property type="component" value="Unassembled WGS sequence"/>
</dbReference>
<dbReference type="RefSeq" id="WP_116572429.1">
    <property type="nucleotide sequence ID" value="NZ_QDGZ01000004.1"/>
</dbReference>
<dbReference type="SUPFAM" id="SSF52540">
    <property type="entry name" value="P-loop containing nucleoside triphosphate hydrolases"/>
    <property type="match status" value="1"/>
</dbReference>